<dbReference type="EMBL" id="FLOB01000002">
    <property type="protein sequence ID" value="SBS29233.1"/>
    <property type="molecule type" value="Genomic_DNA"/>
</dbReference>
<dbReference type="AlphaFoldDB" id="A0A1A8TBP7"/>
<gene>
    <name evidence="1" type="ORF">MSP8886_01485</name>
</gene>
<accession>A0A1A8TBP7</accession>
<name>A0A1A8TBP7_9GAMM</name>
<keyword evidence="2" id="KW-1185">Reference proteome</keyword>
<evidence type="ECO:0000313" key="1">
    <source>
        <dbReference type="EMBL" id="SBS29233.1"/>
    </source>
</evidence>
<dbReference type="Proteomes" id="UP000092544">
    <property type="component" value="Unassembled WGS sequence"/>
</dbReference>
<sequence length="85" mass="9809">MTQLTSLEIYRTEHVLIAGNKYTIKLASTEDGHEHALIVENEKTKQNVSYHLSAKEAHYINLHRNEELEAKLLEIIQSDLDSKHL</sequence>
<organism evidence="1 2">
    <name type="scientific">Marinomonas spartinae</name>
    <dbReference type="NCBI Taxonomy" id="1792290"/>
    <lineage>
        <taxon>Bacteria</taxon>
        <taxon>Pseudomonadati</taxon>
        <taxon>Pseudomonadota</taxon>
        <taxon>Gammaproteobacteria</taxon>
        <taxon>Oceanospirillales</taxon>
        <taxon>Oceanospirillaceae</taxon>
        <taxon>Marinomonas</taxon>
    </lineage>
</organism>
<evidence type="ECO:0000313" key="2">
    <source>
        <dbReference type="Proteomes" id="UP000092544"/>
    </source>
</evidence>
<reference evidence="1 2" key="1">
    <citation type="submission" date="2016-06" db="EMBL/GenBank/DDBJ databases">
        <authorList>
            <person name="Kjaerup R.B."/>
            <person name="Dalgaard T.S."/>
            <person name="Juul-Madsen H.R."/>
        </authorList>
    </citation>
    <scope>NUCLEOTIDE SEQUENCE [LARGE SCALE GENOMIC DNA]</scope>
    <source>
        <strain evidence="1 2">CECT 8886</strain>
    </source>
</reference>
<protein>
    <submittedName>
        <fullName evidence="1">Uncharacterized protein</fullName>
    </submittedName>
</protein>
<dbReference type="RefSeq" id="WP_067014212.1">
    <property type="nucleotide sequence ID" value="NZ_FLOB01000002.1"/>
</dbReference>
<proteinExistence type="predicted"/>